<dbReference type="EMBL" id="VSSQ01000414">
    <property type="protein sequence ID" value="MPL94105.1"/>
    <property type="molecule type" value="Genomic_DNA"/>
</dbReference>
<reference evidence="1" key="1">
    <citation type="submission" date="2019-08" db="EMBL/GenBank/DDBJ databases">
        <authorList>
            <person name="Kucharzyk K."/>
            <person name="Murdoch R.W."/>
            <person name="Higgins S."/>
            <person name="Loffler F."/>
        </authorList>
    </citation>
    <scope>NUCLEOTIDE SEQUENCE</scope>
</reference>
<proteinExistence type="predicted"/>
<sequence>MFGFVVAYRIGVNNKVFNFRNPLFKFACLFGSQCHEGGGIAIGRSTVGCDDGGTQDVLFGRISRNRIDGVTILLTTFFIKVTVISGGGQSHFTAQVCNLLQLLIQSGRIVGGFVYPDTPAFAFGIHPFGHHFAANFDHIVFDTLAFQ</sequence>
<comment type="caution">
    <text evidence="1">The sequence shown here is derived from an EMBL/GenBank/DDBJ whole genome shotgun (WGS) entry which is preliminary data.</text>
</comment>
<accession>A0A644VRT4</accession>
<name>A0A644VRT4_9ZZZZ</name>
<dbReference type="AlphaFoldDB" id="A0A644VRT4"/>
<protein>
    <submittedName>
        <fullName evidence="1">Uncharacterized protein</fullName>
    </submittedName>
</protein>
<organism evidence="1">
    <name type="scientific">bioreactor metagenome</name>
    <dbReference type="NCBI Taxonomy" id="1076179"/>
    <lineage>
        <taxon>unclassified sequences</taxon>
        <taxon>metagenomes</taxon>
        <taxon>ecological metagenomes</taxon>
    </lineage>
</organism>
<gene>
    <name evidence="1" type="ORF">SDC9_40253</name>
</gene>
<evidence type="ECO:0000313" key="1">
    <source>
        <dbReference type="EMBL" id="MPL94105.1"/>
    </source>
</evidence>